<proteinExistence type="predicted"/>
<reference evidence="1 2" key="2">
    <citation type="journal article" date="2022" name="Mol. Ecol. Resour.">
        <title>The genomes of chicory, endive, great burdock and yacon provide insights into Asteraceae paleo-polyploidization history and plant inulin production.</title>
        <authorList>
            <person name="Fan W."/>
            <person name="Wang S."/>
            <person name="Wang H."/>
            <person name="Wang A."/>
            <person name="Jiang F."/>
            <person name="Liu H."/>
            <person name="Zhao H."/>
            <person name="Xu D."/>
            <person name="Zhang Y."/>
        </authorList>
    </citation>
    <scope>NUCLEOTIDE SEQUENCE [LARGE SCALE GENOMIC DNA]</scope>
    <source>
        <strain evidence="2">cv. Yunnan</strain>
        <tissue evidence="1">Leaves</tissue>
    </source>
</reference>
<dbReference type="EMBL" id="CM042023">
    <property type="protein sequence ID" value="KAI3814160.1"/>
    <property type="molecule type" value="Genomic_DNA"/>
</dbReference>
<accession>A0ACB9J3L2</accession>
<evidence type="ECO:0000313" key="1">
    <source>
        <dbReference type="EMBL" id="KAI3814160.1"/>
    </source>
</evidence>
<name>A0ACB9J3L2_9ASTR</name>
<comment type="caution">
    <text evidence="1">The sequence shown here is derived from an EMBL/GenBank/DDBJ whole genome shotgun (WGS) entry which is preliminary data.</text>
</comment>
<reference evidence="2" key="1">
    <citation type="journal article" date="2022" name="Mol. Ecol. Resour.">
        <title>The genomes of chicory, endive, great burdock and yacon provide insights into Asteraceae palaeo-polyploidization history and plant inulin production.</title>
        <authorList>
            <person name="Fan W."/>
            <person name="Wang S."/>
            <person name="Wang H."/>
            <person name="Wang A."/>
            <person name="Jiang F."/>
            <person name="Liu H."/>
            <person name="Zhao H."/>
            <person name="Xu D."/>
            <person name="Zhang Y."/>
        </authorList>
    </citation>
    <scope>NUCLEOTIDE SEQUENCE [LARGE SCALE GENOMIC DNA]</scope>
    <source>
        <strain evidence="2">cv. Yunnan</strain>
    </source>
</reference>
<keyword evidence="2" id="KW-1185">Reference proteome</keyword>
<sequence length="612" mass="71201">MNSLHASRPDVSAAGWGVTALRMINCMKARKYFRKGYCVFLAHVVEKKPEERRLEDIPIVKDYPEVFPEDLHGLPPPRQELLNQLQELLDKGFIRLSFSPWGAPVLFVKKKDGTFRMCIDYRELNKLTIKNRYPLPRIDDLFDQLQGSSFYSKIDLRSGYHQLRIQEEDVPKTAFRTRYGHYEFLVMPFGLTNAPAVFMDLMNRVCKPYLDKFVIVFIDDILIYSRTKEDHEHHLKLILELLSNEKLYAKFSKSIKNWEAPKTPTEVRQFLGLAGYYRRFIENFSKITLPLTTLTQKEKKYDWNDKQESAFQLLKQKLCSAPILSLPEGIDNFVVYCDASHQGLGCVLMQRDKVIAYASRKLKVHEKNYTTHDLELGAVYHPGKANVVADALSRKERVKTLRVRTLGLTIHTSLTTQIRMAQREATKEENIQSEALRGMTRQLEPKSDDTLYFANRIWVPCFGNLRELVMDEAHKSRYSIHPVSDKMYKDLKEHYWWPNMKGEIAIYVGKCLTCSKVKAEHQKPPGLLQQPEIPQWKWEQISMDFITKLPKTSSGYDTIWVIVDRLTKSAHFLPIKETGKTEKLAKLYIKEIVARHGVPISIISDRDSRFMS</sequence>
<organism evidence="1 2">
    <name type="scientific">Smallanthus sonchifolius</name>
    <dbReference type="NCBI Taxonomy" id="185202"/>
    <lineage>
        <taxon>Eukaryota</taxon>
        <taxon>Viridiplantae</taxon>
        <taxon>Streptophyta</taxon>
        <taxon>Embryophyta</taxon>
        <taxon>Tracheophyta</taxon>
        <taxon>Spermatophyta</taxon>
        <taxon>Magnoliopsida</taxon>
        <taxon>eudicotyledons</taxon>
        <taxon>Gunneridae</taxon>
        <taxon>Pentapetalae</taxon>
        <taxon>asterids</taxon>
        <taxon>campanulids</taxon>
        <taxon>Asterales</taxon>
        <taxon>Asteraceae</taxon>
        <taxon>Asteroideae</taxon>
        <taxon>Heliantheae alliance</taxon>
        <taxon>Millerieae</taxon>
        <taxon>Smallanthus</taxon>
    </lineage>
</organism>
<gene>
    <name evidence="1" type="ORF">L1987_18907</name>
</gene>
<dbReference type="Proteomes" id="UP001056120">
    <property type="component" value="Linkage Group LG06"/>
</dbReference>
<protein>
    <submittedName>
        <fullName evidence="1">Uncharacterized protein</fullName>
    </submittedName>
</protein>
<evidence type="ECO:0000313" key="2">
    <source>
        <dbReference type="Proteomes" id="UP001056120"/>
    </source>
</evidence>